<evidence type="ECO:0000313" key="3">
    <source>
        <dbReference type="EMBL" id="NNJ27585.1"/>
    </source>
</evidence>
<accession>A0ABX1VIA2</accession>
<reference evidence="3 4" key="1">
    <citation type="journal article" date="2020" name="Syst. Appl. Microbiol.">
        <title>Alienimonas chondri sp. nov., a novel planctomycete isolated from the biofilm of the red alga Chondrus crispus.</title>
        <authorList>
            <person name="Vitorino I."/>
            <person name="Albuquerque L."/>
            <person name="Wiegand S."/>
            <person name="Kallscheuer N."/>
            <person name="da Costa M.S."/>
            <person name="Lobo-da-Cunha A."/>
            <person name="Jogler C."/>
            <person name="Lage O.M."/>
        </authorList>
    </citation>
    <scope>NUCLEOTIDE SEQUENCE [LARGE SCALE GENOMIC DNA]</scope>
    <source>
        <strain evidence="3 4">LzC2</strain>
    </source>
</reference>
<dbReference type="EMBL" id="WTPX01000170">
    <property type="protein sequence ID" value="NNJ27585.1"/>
    <property type="molecule type" value="Genomic_DNA"/>
</dbReference>
<dbReference type="Proteomes" id="UP000609651">
    <property type="component" value="Unassembled WGS sequence"/>
</dbReference>
<keyword evidence="4" id="KW-1185">Reference proteome</keyword>
<feature type="signal peptide" evidence="1">
    <location>
        <begin position="1"/>
        <end position="16"/>
    </location>
</feature>
<dbReference type="Pfam" id="PF16586">
    <property type="entry name" value="DUF5060"/>
    <property type="match status" value="1"/>
</dbReference>
<name>A0ABX1VIA2_9PLAN</name>
<dbReference type="InterPro" id="IPR017853">
    <property type="entry name" value="GH"/>
</dbReference>
<feature type="domain" description="DUF5060" evidence="2">
    <location>
        <begin position="63"/>
        <end position="130"/>
    </location>
</feature>
<dbReference type="Gene3D" id="3.20.20.80">
    <property type="entry name" value="Glycosidases"/>
    <property type="match status" value="1"/>
</dbReference>
<protein>
    <recommendedName>
        <fullName evidence="2">DUF5060 domain-containing protein</fullName>
    </recommendedName>
</protein>
<evidence type="ECO:0000313" key="4">
    <source>
        <dbReference type="Proteomes" id="UP000609651"/>
    </source>
</evidence>
<keyword evidence="1" id="KW-0732">Signal</keyword>
<dbReference type="InterPro" id="IPR013783">
    <property type="entry name" value="Ig-like_fold"/>
</dbReference>
<dbReference type="InterPro" id="IPR032260">
    <property type="entry name" value="DUF5060"/>
</dbReference>
<sequence length="654" mass="72659">MFAPALLLAAPLLWSAAVPPAEPVERRSDEPPTAPVYIDGKIDGAYRVGFPIAFTLTGPEALQENGEANPFVDYRLTASFGRPDRADVDGRVVPGYFAADGRAGETGAEAGARWRAHYRPTWRGRTTYRLVLRKGDELIAEASGTIEVKAPPEAVENARDFRRRGQLTAWEGRLMLATPERLPTEWTPFFKTGAGSPENLLAYADFDGTWSAKSDPRDGESHSEALHRYEPHLGDWNDGDPAWRDGRGKGLIGALNYLADAGVNSLYFVPFNVAGDGRDVWPHAATEGEEPTDLTRFDCSKLDQWETVFTHCDTLGIALHMLLTETENEALFERRTGPGADYEQTGVPFAETRKLYYREMIARFGHHPAIIWNLGEENGRGKELVKDGDGRDTTDAQRKAFAAYIKQTDPYDHPLVVHTYPNWQNAVYMPLLGDRSFDGVSLQLSPMSQTRDQTLKWTARSAATGRPWFVCLDEVGPANAGVLPDDADGAAENHRAVRRALWANLLSGGSGAEWYFGYKFPHNDLNLEDFRSRANVWRFSKIAREFAEREGLADYYPVRDYFDADEVFAVRKTELAPFQSPPGSTTTLVYVPAGRKPFVPVPFESRCPVRWFDVENGGAWQTGAVKTVEGGAAVDPGEPPGRTRDRDWILRIGG</sequence>
<evidence type="ECO:0000259" key="2">
    <source>
        <dbReference type="Pfam" id="PF16586"/>
    </source>
</evidence>
<gene>
    <name evidence="3" type="ORF">LzC2_36900</name>
</gene>
<dbReference type="Gene3D" id="2.60.40.10">
    <property type="entry name" value="Immunoglobulins"/>
    <property type="match status" value="1"/>
</dbReference>
<feature type="chain" id="PRO_5046050330" description="DUF5060 domain-containing protein" evidence="1">
    <location>
        <begin position="17"/>
        <end position="654"/>
    </location>
</feature>
<dbReference type="SUPFAM" id="SSF51445">
    <property type="entry name" value="(Trans)glycosidases"/>
    <property type="match status" value="1"/>
</dbReference>
<proteinExistence type="predicted"/>
<comment type="caution">
    <text evidence="3">The sequence shown here is derived from an EMBL/GenBank/DDBJ whole genome shotgun (WGS) entry which is preliminary data.</text>
</comment>
<organism evidence="3 4">
    <name type="scientific">Alienimonas chondri</name>
    <dbReference type="NCBI Taxonomy" id="2681879"/>
    <lineage>
        <taxon>Bacteria</taxon>
        <taxon>Pseudomonadati</taxon>
        <taxon>Planctomycetota</taxon>
        <taxon>Planctomycetia</taxon>
        <taxon>Planctomycetales</taxon>
        <taxon>Planctomycetaceae</taxon>
        <taxon>Alienimonas</taxon>
    </lineage>
</organism>
<evidence type="ECO:0000256" key="1">
    <source>
        <dbReference type="SAM" id="SignalP"/>
    </source>
</evidence>
<dbReference type="RefSeq" id="WP_171189494.1">
    <property type="nucleotide sequence ID" value="NZ_WTPX01000170.1"/>
</dbReference>